<evidence type="ECO:0000313" key="7">
    <source>
        <dbReference type="EMBL" id="RKN35815.1"/>
    </source>
</evidence>
<proteinExistence type="predicted"/>
<dbReference type="PANTHER" id="PTHR43471:SF3">
    <property type="entry name" value="ABC TRANSPORTER PERMEASE PROTEIN NATB"/>
    <property type="match status" value="1"/>
</dbReference>
<reference evidence="7 8" key="1">
    <citation type="journal article" date="2014" name="Int. J. Syst. Evol. Microbiol.">
        <title>Streptomyces hoynatensis sp. nov., isolated from deep marine sediment.</title>
        <authorList>
            <person name="Veyisoglu A."/>
            <person name="Sahin N."/>
        </authorList>
    </citation>
    <scope>NUCLEOTIDE SEQUENCE [LARGE SCALE GENOMIC DNA]</scope>
    <source>
        <strain evidence="7 8">KCTC 29097</strain>
    </source>
</reference>
<dbReference type="GO" id="GO:0140359">
    <property type="term" value="F:ABC-type transporter activity"/>
    <property type="evidence" value="ECO:0007669"/>
    <property type="project" value="InterPro"/>
</dbReference>
<evidence type="ECO:0000256" key="4">
    <source>
        <dbReference type="ARBA" id="ARBA00023136"/>
    </source>
</evidence>
<feature type="transmembrane region" description="Helical" evidence="5">
    <location>
        <begin position="150"/>
        <end position="175"/>
    </location>
</feature>
<dbReference type="PANTHER" id="PTHR43471">
    <property type="entry name" value="ABC TRANSPORTER PERMEASE"/>
    <property type="match status" value="1"/>
</dbReference>
<evidence type="ECO:0000256" key="2">
    <source>
        <dbReference type="ARBA" id="ARBA00022692"/>
    </source>
</evidence>
<keyword evidence="8" id="KW-1185">Reference proteome</keyword>
<evidence type="ECO:0000256" key="3">
    <source>
        <dbReference type="ARBA" id="ARBA00022989"/>
    </source>
</evidence>
<keyword evidence="3 5" id="KW-1133">Transmembrane helix</keyword>
<name>A0A3A9YF25_9ACTN</name>
<protein>
    <recommendedName>
        <fullName evidence="6">ABC-2 type transporter transmembrane domain-containing protein</fullName>
    </recommendedName>
</protein>
<feature type="transmembrane region" description="Helical" evidence="5">
    <location>
        <begin position="233"/>
        <end position="257"/>
    </location>
</feature>
<evidence type="ECO:0000256" key="1">
    <source>
        <dbReference type="ARBA" id="ARBA00004141"/>
    </source>
</evidence>
<keyword evidence="2 5" id="KW-0812">Transmembrane</keyword>
<feature type="transmembrane region" description="Helical" evidence="5">
    <location>
        <begin position="269"/>
        <end position="290"/>
    </location>
</feature>
<comment type="caution">
    <text evidence="7">The sequence shown here is derived from an EMBL/GenBank/DDBJ whole genome shotgun (WGS) entry which is preliminary data.</text>
</comment>
<dbReference type="Pfam" id="PF12698">
    <property type="entry name" value="ABC2_membrane_3"/>
    <property type="match status" value="1"/>
</dbReference>
<dbReference type="InterPro" id="IPR013525">
    <property type="entry name" value="ABC2_TM"/>
</dbReference>
<evidence type="ECO:0000259" key="6">
    <source>
        <dbReference type="Pfam" id="PF12698"/>
    </source>
</evidence>
<comment type="subcellular location">
    <subcellularLocation>
        <location evidence="1">Membrane</location>
        <topology evidence="1">Multi-pass membrane protein</topology>
    </subcellularLocation>
</comment>
<dbReference type="GO" id="GO:0016020">
    <property type="term" value="C:membrane"/>
    <property type="evidence" value="ECO:0007669"/>
    <property type="project" value="UniProtKB-SubCell"/>
</dbReference>
<feature type="transmembrane region" description="Helical" evidence="5">
    <location>
        <begin position="324"/>
        <end position="344"/>
    </location>
</feature>
<sequence length="375" mass="38996">MRTELGLIVAREIRLRLLSRAALIGVGVSVLVIAGLVFFPRMAGNGTESDRVAVLGLSAGETARAAVLLPDNDVVAGTPGAKPTEDTPFVVAVTDRGIEATAWKSSRLGELETVTSRVQLAALSVGPEASRTALSLSAVHDDSDRVARTLIAYVVVMLLFARITTMSSAVTQALMEEKMNRVVDLLLPKVRPLSLLWGKVIGAGTVGLVQTCVMGAAALGMLLAAGDRTHLDIVVGVAGVAVVWYLLGFLFLGALYGGVGAMMSRPDDVPAVTVPLQMVSMLTVFANLAALQAPGARWADVLSTIPPFSATLVPLRYTTGEESVAGMALSAGVILGCALLLSMAGARLFTLAVRADSAGEAVRRFFTTASRRAAA</sequence>
<feature type="transmembrane region" description="Helical" evidence="5">
    <location>
        <begin position="196"/>
        <end position="221"/>
    </location>
</feature>
<dbReference type="Proteomes" id="UP000272474">
    <property type="component" value="Unassembled WGS sequence"/>
</dbReference>
<dbReference type="EMBL" id="RBAL01000036">
    <property type="protein sequence ID" value="RKN35815.1"/>
    <property type="molecule type" value="Genomic_DNA"/>
</dbReference>
<organism evidence="7 8">
    <name type="scientific">Streptomyces hoynatensis</name>
    <dbReference type="NCBI Taxonomy" id="1141874"/>
    <lineage>
        <taxon>Bacteria</taxon>
        <taxon>Bacillati</taxon>
        <taxon>Actinomycetota</taxon>
        <taxon>Actinomycetes</taxon>
        <taxon>Kitasatosporales</taxon>
        <taxon>Streptomycetaceae</taxon>
        <taxon>Streptomyces</taxon>
    </lineage>
</organism>
<evidence type="ECO:0000256" key="5">
    <source>
        <dbReference type="SAM" id="Phobius"/>
    </source>
</evidence>
<accession>A0A3A9YF25</accession>
<feature type="domain" description="ABC-2 type transporter transmembrane" evidence="6">
    <location>
        <begin position="150"/>
        <end position="344"/>
    </location>
</feature>
<keyword evidence="4 5" id="KW-0472">Membrane</keyword>
<dbReference type="AlphaFoldDB" id="A0A3A9YF25"/>
<evidence type="ECO:0000313" key="8">
    <source>
        <dbReference type="Proteomes" id="UP000272474"/>
    </source>
</evidence>
<feature type="transmembrane region" description="Helical" evidence="5">
    <location>
        <begin position="21"/>
        <end position="39"/>
    </location>
</feature>
<gene>
    <name evidence="7" type="ORF">D7294_30880</name>
</gene>